<dbReference type="EMBL" id="CAXAMN010011057">
    <property type="protein sequence ID" value="CAK9033558.1"/>
    <property type="molecule type" value="Genomic_DNA"/>
</dbReference>
<feature type="transmembrane region" description="Helical" evidence="2">
    <location>
        <begin position="222"/>
        <end position="242"/>
    </location>
</feature>
<reference evidence="4 5" key="1">
    <citation type="submission" date="2024-02" db="EMBL/GenBank/DDBJ databases">
        <authorList>
            <person name="Chen Y."/>
            <person name="Shah S."/>
            <person name="Dougan E. K."/>
            <person name="Thang M."/>
            <person name="Chan C."/>
        </authorList>
    </citation>
    <scope>NUCLEOTIDE SEQUENCE [LARGE SCALE GENOMIC DNA]</scope>
</reference>
<feature type="chain" id="PRO_5045784227" evidence="3">
    <location>
        <begin position="23"/>
        <end position="290"/>
    </location>
</feature>
<evidence type="ECO:0000313" key="5">
    <source>
        <dbReference type="Proteomes" id="UP001642484"/>
    </source>
</evidence>
<keyword evidence="2" id="KW-0472">Membrane</keyword>
<gene>
    <name evidence="4" type="ORF">CCMP2556_LOCUS19126</name>
</gene>
<sequence>MPVSSVFDFHVLHVALAALATAVEHTGPGPAPPSHAALLRQEPSADDKAFLELPANPNGGYQMGPMGPPPPIAMSPMGGVPGGGPVLMPPLPQGGYGPMQPGPGPGMPMVSSGLAGRQGGSLDTAPAMPGDPFAGAACVVPMWNKKEFLCEEHVEVPEDETFTDFNDIKRKKLHDGSSCTTQCPHARWWQVATQDVLTCRDGRWRDDTGRPAQELVCDTSNVFYFTTLLVIILIALLCTPGGRKSFRQARQAGTTAAAPKMEPGAEKKDEDGKKAEDKEGDAQDKPEGPK</sequence>
<proteinExistence type="predicted"/>
<evidence type="ECO:0000256" key="3">
    <source>
        <dbReference type="SAM" id="SignalP"/>
    </source>
</evidence>
<protein>
    <submittedName>
        <fullName evidence="4">Uncharacterized protein</fullName>
    </submittedName>
</protein>
<evidence type="ECO:0000313" key="4">
    <source>
        <dbReference type="EMBL" id="CAK9033558.1"/>
    </source>
</evidence>
<keyword evidence="2" id="KW-1133">Transmembrane helix</keyword>
<evidence type="ECO:0000256" key="1">
    <source>
        <dbReference type="SAM" id="MobiDB-lite"/>
    </source>
</evidence>
<keyword evidence="5" id="KW-1185">Reference proteome</keyword>
<comment type="caution">
    <text evidence="4">The sequence shown here is derived from an EMBL/GenBank/DDBJ whole genome shotgun (WGS) entry which is preliminary data.</text>
</comment>
<dbReference type="Proteomes" id="UP001642484">
    <property type="component" value="Unassembled WGS sequence"/>
</dbReference>
<organism evidence="4 5">
    <name type="scientific">Durusdinium trenchii</name>
    <dbReference type="NCBI Taxonomy" id="1381693"/>
    <lineage>
        <taxon>Eukaryota</taxon>
        <taxon>Sar</taxon>
        <taxon>Alveolata</taxon>
        <taxon>Dinophyceae</taxon>
        <taxon>Suessiales</taxon>
        <taxon>Symbiodiniaceae</taxon>
        <taxon>Durusdinium</taxon>
    </lineage>
</organism>
<feature type="region of interest" description="Disordered" evidence="1">
    <location>
        <begin position="248"/>
        <end position="290"/>
    </location>
</feature>
<name>A0ABP0L4S3_9DINO</name>
<feature type="compositionally biased region" description="Low complexity" evidence="1">
    <location>
        <begin position="248"/>
        <end position="258"/>
    </location>
</feature>
<feature type="compositionally biased region" description="Basic and acidic residues" evidence="1">
    <location>
        <begin position="263"/>
        <end position="290"/>
    </location>
</feature>
<feature type="signal peptide" evidence="3">
    <location>
        <begin position="1"/>
        <end position="22"/>
    </location>
</feature>
<keyword evidence="3" id="KW-0732">Signal</keyword>
<accession>A0ABP0L4S3</accession>
<evidence type="ECO:0000256" key="2">
    <source>
        <dbReference type="SAM" id="Phobius"/>
    </source>
</evidence>
<keyword evidence="2" id="KW-0812">Transmembrane</keyword>